<dbReference type="EMBL" id="HE793032">
    <property type="protein sequence ID" value="CCG57984.1"/>
    <property type="molecule type" value="Genomic_DNA"/>
</dbReference>
<evidence type="ECO:0000313" key="1">
    <source>
        <dbReference type="EMBL" id="CCG57984.1"/>
    </source>
</evidence>
<protein>
    <submittedName>
        <fullName evidence="1">Unclassified</fullName>
    </submittedName>
</protein>
<accession>K0JLP6</accession>
<dbReference type="HOGENOM" id="CLU_2913406_0_0_12"/>
<organism evidence="1 2">
    <name type="scientific">Brachyspira pilosicoli WesB</name>
    <dbReference type="NCBI Taxonomy" id="1161918"/>
    <lineage>
        <taxon>Bacteria</taxon>
        <taxon>Pseudomonadati</taxon>
        <taxon>Spirochaetota</taxon>
        <taxon>Spirochaetia</taxon>
        <taxon>Brachyspirales</taxon>
        <taxon>Brachyspiraceae</taxon>
        <taxon>Brachyspira</taxon>
    </lineage>
</organism>
<gene>
    <name evidence="1" type="ORF">WESB_2522</name>
</gene>
<name>K0JLP6_BRAPL</name>
<evidence type="ECO:0000313" key="2">
    <source>
        <dbReference type="Proteomes" id="UP000003759"/>
    </source>
</evidence>
<dbReference type="AlphaFoldDB" id="K0JLP6"/>
<proteinExistence type="predicted"/>
<sequence length="61" mass="7090">MTNKQKSQYYCFECKYAKSAYGALICKVYNGATKTTHKACVDFELKKDFVRRKNGKAKRVK</sequence>
<reference evidence="1 2" key="1">
    <citation type="journal article" date="2012" name="BMC Genomics">
        <title>Comparative genomics of Brachyspira pilosicoli strains: genome rearrangements, reductions and correlation of genetic compliment with phenotypic diversity.</title>
        <authorList>
            <person name="Mappley L.J."/>
            <person name="Black M.L."/>
            <person name="Abuoun M."/>
            <person name="Darby A.C."/>
            <person name="Woodward M.J."/>
            <person name="Parkhill J."/>
            <person name="Turner A.K."/>
            <person name="Bellgard M.I."/>
            <person name="La T."/>
            <person name="Phillips N.D."/>
            <person name="La Ragione R.M."/>
            <person name="Hampson D.J."/>
        </authorList>
    </citation>
    <scope>NUCLEOTIDE SEQUENCE [LARGE SCALE GENOMIC DNA]</scope>
    <source>
        <strain evidence="1">WesB</strain>
    </source>
</reference>
<dbReference type="PATRIC" id="fig|1161918.5.peg.2084"/>
<dbReference type="OrthoDB" id="309042at2"/>
<dbReference type="RefSeq" id="WP_014934035.1">
    <property type="nucleotide sequence ID" value="NC_018604.1"/>
</dbReference>
<dbReference type="Proteomes" id="UP000003759">
    <property type="component" value="Chromosome"/>
</dbReference>
<dbReference type="KEGG" id="bpw:WESB_2522"/>